<dbReference type="EMBL" id="FOZU01000015">
    <property type="protein sequence ID" value="SFS99240.1"/>
    <property type="molecule type" value="Genomic_DNA"/>
</dbReference>
<dbReference type="Pfam" id="PF16460">
    <property type="entry name" value="Phage_TTP_11"/>
    <property type="match status" value="1"/>
</dbReference>
<evidence type="ECO:0000313" key="1">
    <source>
        <dbReference type="EMBL" id="SFS99240.1"/>
    </source>
</evidence>
<organism evidence="1 2">
    <name type="scientific">Acinetobacter bohemicus</name>
    <dbReference type="NCBI Taxonomy" id="1435036"/>
    <lineage>
        <taxon>Bacteria</taxon>
        <taxon>Pseudomonadati</taxon>
        <taxon>Pseudomonadota</taxon>
        <taxon>Gammaproteobacteria</taxon>
        <taxon>Moraxellales</taxon>
        <taxon>Moraxellaceae</taxon>
        <taxon>Acinetobacter</taxon>
    </lineage>
</organism>
<dbReference type="AlphaFoldDB" id="A0A1I6UCU4"/>
<dbReference type="Proteomes" id="UP000182827">
    <property type="component" value="Unassembled WGS sequence"/>
</dbReference>
<keyword evidence="2" id="KW-1185">Reference proteome</keyword>
<reference evidence="2" key="1">
    <citation type="submission" date="2016-10" db="EMBL/GenBank/DDBJ databases">
        <authorList>
            <person name="Varghese N."/>
            <person name="Submissions S."/>
        </authorList>
    </citation>
    <scope>NUCLEOTIDE SEQUENCE [LARGE SCALE GENOMIC DNA]</scope>
    <source>
        <strain evidence="2">ANC 5076</strain>
    </source>
</reference>
<proteinExistence type="predicted"/>
<name>A0A1I6UCU4_9GAMM</name>
<protein>
    <submittedName>
        <fullName evidence="1">Phage tail tube, TTP, lambda-like</fullName>
    </submittedName>
</protein>
<accession>A0A1I6UCU4</accession>
<dbReference type="InterPro" id="IPR032495">
    <property type="entry name" value="Phage_TTP_11"/>
</dbReference>
<dbReference type="Gene3D" id="4.10.410.40">
    <property type="match status" value="1"/>
</dbReference>
<gene>
    <name evidence="1" type="ORF">SAMN05444586_101589</name>
</gene>
<dbReference type="RefSeq" id="WP_074946509.1">
    <property type="nucleotide sequence ID" value="NZ_FOZU01000015.1"/>
</dbReference>
<evidence type="ECO:0000313" key="2">
    <source>
        <dbReference type="Proteomes" id="UP000182827"/>
    </source>
</evidence>
<sequence length="156" mass="17040">MARIKSNGTQVYAVIGAAVVRFNCTKAFTFGEDSFSKIDSTCLDSDTKDYERGLRDPGEGSIQIDLDDENAGHMQLIQLAEAGDKVQWYVGSSHSKTPPTYEAVSGIELPEDRIWWSFEGYINPSSPTVEPDALVGYTFALVRTSAVVTTPRVVAP</sequence>